<comment type="catalytic activity">
    <reaction evidence="11">
        <text>(6S)-5-methyl-5,6,7,8-tetrahydrofolate + NAD(+) = (6R)-5,10-methylene-5,6,7,8-tetrahydrofolate + NADH + H(+)</text>
        <dbReference type="Rhea" id="RHEA:19821"/>
        <dbReference type="ChEBI" id="CHEBI:15378"/>
        <dbReference type="ChEBI" id="CHEBI:15636"/>
        <dbReference type="ChEBI" id="CHEBI:18608"/>
        <dbReference type="ChEBI" id="CHEBI:57540"/>
        <dbReference type="ChEBI" id="CHEBI:57945"/>
        <dbReference type="EC" id="1.5.1.54"/>
    </reaction>
    <physiologicalReaction direction="right-to-left" evidence="11">
        <dbReference type="Rhea" id="RHEA:19823"/>
    </physiologicalReaction>
</comment>
<dbReference type="GO" id="GO:0106312">
    <property type="term" value="F:methylenetetrahydrofolate reductase (NADH) activity"/>
    <property type="evidence" value="ECO:0007669"/>
    <property type="project" value="UniProtKB-EC"/>
</dbReference>
<evidence type="ECO:0000256" key="9">
    <source>
        <dbReference type="ARBA" id="ARBA00023167"/>
    </source>
</evidence>
<keyword evidence="4" id="KW-0028">Amino-acid biosynthesis</keyword>
<accession>A0A517P3X2</accession>
<dbReference type="UniPathway" id="UPA00193"/>
<dbReference type="PANTHER" id="PTHR45754">
    <property type="entry name" value="METHYLENETETRAHYDROFOLATE REDUCTASE"/>
    <property type="match status" value="1"/>
</dbReference>
<keyword evidence="9" id="KW-0486">Methionine biosynthesis</keyword>
<dbReference type="PANTHER" id="PTHR45754:SF3">
    <property type="entry name" value="METHYLENETETRAHYDROFOLATE REDUCTASE (NADPH)"/>
    <property type="match status" value="1"/>
</dbReference>
<dbReference type="OrthoDB" id="9812555at2"/>
<gene>
    <name evidence="13" type="primary">metF</name>
    <name evidence="13" type="ORF">CA12_01450</name>
</gene>
<evidence type="ECO:0000256" key="3">
    <source>
        <dbReference type="ARBA" id="ARBA00006743"/>
    </source>
</evidence>
<keyword evidence="8" id="KW-0520">NAD</keyword>
<comment type="pathway">
    <text evidence="2 12">One-carbon metabolism; tetrahydrofolate interconversion.</text>
</comment>
<evidence type="ECO:0000256" key="10">
    <source>
        <dbReference type="ARBA" id="ARBA00034478"/>
    </source>
</evidence>
<dbReference type="AlphaFoldDB" id="A0A517P3X2"/>
<dbReference type="InterPro" id="IPR004620">
    <property type="entry name" value="MTHF_reductase_bac"/>
</dbReference>
<keyword evidence="14" id="KW-1185">Reference proteome</keyword>
<evidence type="ECO:0000256" key="11">
    <source>
        <dbReference type="ARBA" id="ARBA00048628"/>
    </source>
</evidence>
<comment type="pathway">
    <text evidence="10">Amino-acid biosynthesis; L-methionine biosynthesis via de novo pathway.</text>
</comment>
<dbReference type="EC" id="1.5.1.54" evidence="12"/>
<comment type="similarity">
    <text evidence="3 12">Belongs to the methylenetetrahydrofolate reductase family.</text>
</comment>
<evidence type="ECO:0000256" key="6">
    <source>
        <dbReference type="ARBA" id="ARBA00022827"/>
    </source>
</evidence>
<organism evidence="13 14">
    <name type="scientific">Alienimonas californiensis</name>
    <dbReference type="NCBI Taxonomy" id="2527989"/>
    <lineage>
        <taxon>Bacteria</taxon>
        <taxon>Pseudomonadati</taxon>
        <taxon>Planctomycetota</taxon>
        <taxon>Planctomycetia</taxon>
        <taxon>Planctomycetales</taxon>
        <taxon>Planctomycetaceae</taxon>
        <taxon>Alienimonas</taxon>
    </lineage>
</organism>
<evidence type="ECO:0000256" key="5">
    <source>
        <dbReference type="ARBA" id="ARBA00022630"/>
    </source>
</evidence>
<dbReference type="GO" id="GO:0071949">
    <property type="term" value="F:FAD binding"/>
    <property type="evidence" value="ECO:0007669"/>
    <property type="project" value="TreeGrafter"/>
</dbReference>
<evidence type="ECO:0000256" key="1">
    <source>
        <dbReference type="ARBA" id="ARBA00001974"/>
    </source>
</evidence>
<dbReference type="CDD" id="cd00537">
    <property type="entry name" value="MTHFR"/>
    <property type="match status" value="1"/>
</dbReference>
<dbReference type="Pfam" id="PF02219">
    <property type="entry name" value="MTHFR"/>
    <property type="match status" value="1"/>
</dbReference>
<evidence type="ECO:0000313" key="14">
    <source>
        <dbReference type="Proteomes" id="UP000318741"/>
    </source>
</evidence>
<keyword evidence="5 12" id="KW-0285">Flavoprotein</keyword>
<comment type="cofactor">
    <cofactor evidence="1 12">
        <name>FAD</name>
        <dbReference type="ChEBI" id="CHEBI:57692"/>
    </cofactor>
</comment>
<protein>
    <recommendedName>
        <fullName evidence="12">Methylenetetrahydrofolate reductase</fullName>
        <ecNumber evidence="12">1.5.1.54</ecNumber>
    </recommendedName>
</protein>
<keyword evidence="6 12" id="KW-0274">FAD</keyword>
<dbReference type="GO" id="GO:0035999">
    <property type="term" value="P:tetrahydrofolate interconversion"/>
    <property type="evidence" value="ECO:0007669"/>
    <property type="project" value="UniProtKB-UniPathway"/>
</dbReference>
<evidence type="ECO:0000256" key="8">
    <source>
        <dbReference type="ARBA" id="ARBA00023027"/>
    </source>
</evidence>
<proteinExistence type="inferred from homology"/>
<evidence type="ECO:0000256" key="7">
    <source>
        <dbReference type="ARBA" id="ARBA00023002"/>
    </source>
</evidence>
<keyword evidence="7 12" id="KW-0560">Oxidoreductase</keyword>
<dbReference type="NCBIfam" id="TIGR00676">
    <property type="entry name" value="fadh2"/>
    <property type="match status" value="1"/>
</dbReference>
<dbReference type="SUPFAM" id="SSF51730">
    <property type="entry name" value="FAD-linked oxidoreductase"/>
    <property type="match status" value="1"/>
</dbReference>
<reference evidence="13 14" key="1">
    <citation type="submission" date="2019-02" db="EMBL/GenBank/DDBJ databases">
        <title>Deep-cultivation of Planctomycetes and their phenomic and genomic characterization uncovers novel biology.</title>
        <authorList>
            <person name="Wiegand S."/>
            <person name="Jogler M."/>
            <person name="Boedeker C."/>
            <person name="Pinto D."/>
            <person name="Vollmers J."/>
            <person name="Rivas-Marin E."/>
            <person name="Kohn T."/>
            <person name="Peeters S.H."/>
            <person name="Heuer A."/>
            <person name="Rast P."/>
            <person name="Oberbeckmann S."/>
            <person name="Bunk B."/>
            <person name="Jeske O."/>
            <person name="Meyerdierks A."/>
            <person name="Storesund J.E."/>
            <person name="Kallscheuer N."/>
            <person name="Luecker S."/>
            <person name="Lage O.M."/>
            <person name="Pohl T."/>
            <person name="Merkel B.J."/>
            <person name="Hornburger P."/>
            <person name="Mueller R.-W."/>
            <person name="Bruemmer F."/>
            <person name="Labrenz M."/>
            <person name="Spormann A.M."/>
            <person name="Op den Camp H."/>
            <person name="Overmann J."/>
            <person name="Amann R."/>
            <person name="Jetten M.S.M."/>
            <person name="Mascher T."/>
            <person name="Medema M.H."/>
            <person name="Devos D.P."/>
            <person name="Kaster A.-K."/>
            <person name="Ovreas L."/>
            <person name="Rohde M."/>
            <person name="Galperin M.Y."/>
            <person name="Jogler C."/>
        </authorList>
    </citation>
    <scope>NUCLEOTIDE SEQUENCE [LARGE SCALE GENOMIC DNA]</scope>
    <source>
        <strain evidence="13 14">CA12</strain>
    </source>
</reference>
<evidence type="ECO:0000256" key="4">
    <source>
        <dbReference type="ARBA" id="ARBA00022605"/>
    </source>
</evidence>
<dbReference type="InterPro" id="IPR029041">
    <property type="entry name" value="FAD-linked_oxidoreductase-like"/>
</dbReference>
<dbReference type="GO" id="GO:0005829">
    <property type="term" value="C:cytosol"/>
    <property type="evidence" value="ECO:0007669"/>
    <property type="project" value="InterPro"/>
</dbReference>
<dbReference type="InterPro" id="IPR003171">
    <property type="entry name" value="Mehydrof_redctse-like"/>
</dbReference>
<evidence type="ECO:0000256" key="12">
    <source>
        <dbReference type="RuleBase" id="RU003862"/>
    </source>
</evidence>
<dbReference type="GO" id="GO:0009086">
    <property type="term" value="P:methionine biosynthetic process"/>
    <property type="evidence" value="ECO:0007669"/>
    <property type="project" value="UniProtKB-KW"/>
</dbReference>
<dbReference type="KEGG" id="acaf:CA12_01450"/>
<name>A0A517P3X2_9PLAN</name>
<dbReference type="Proteomes" id="UP000318741">
    <property type="component" value="Chromosome"/>
</dbReference>
<evidence type="ECO:0000313" key="13">
    <source>
        <dbReference type="EMBL" id="QDT14077.1"/>
    </source>
</evidence>
<dbReference type="RefSeq" id="WP_145356682.1">
    <property type="nucleotide sequence ID" value="NZ_CP036265.1"/>
</dbReference>
<dbReference type="EMBL" id="CP036265">
    <property type="protein sequence ID" value="QDT14077.1"/>
    <property type="molecule type" value="Genomic_DNA"/>
</dbReference>
<dbReference type="Gene3D" id="3.20.20.220">
    <property type="match status" value="1"/>
</dbReference>
<evidence type="ECO:0000256" key="2">
    <source>
        <dbReference type="ARBA" id="ARBA00004777"/>
    </source>
</evidence>
<sequence>MHLSDVYADRFGLSFEMFPPKTPAGDEALRVELARLAEYDPAFVSCTYGAGGSTRDRTLDWCRELKSDFGQNVTAHFTCVGSATGDMAEWLDAAQEAGVSNIMALRGDLPEGGPDDAPWQPPAGGFRYANELVAFVRERFPEFGVGVAGYPEKHPECGDPETDLANLKRKVDAGADAVFTQLFFENDHFLRFRDACGEIGVDVPIVPGVMPVTDFARIKRITAMCGSTFPRKFSAALEAVKDDPVGQFEIGVDWAVNQCRGLMEEGVPGMHFYVLNKAAATEQILDGMNLAPVRA</sequence>